<dbReference type="InterPro" id="IPR004045">
    <property type="entry name" value="Glutathione_S-Trfase_N"/>
</dbReference>
<dbReference type="EMBL" id="PGOL01002470">
    <property type="protein sequence ID" value="PKI47659.1"/>
    <property type="molecule type" value="Genomic_DNA"/>
</dbReference>
<evidence type="ECO:0000313" key="10">
    <source>
        <dbReference type="EMBL" id="PKI47659.1"/>
    </source>
</evidence>
<dbReference type="InterPro" id="IPR045074">
    <property type="entry name" value="GST_C_Tau"/>
</dbReference>
<dbReference type="SFLD" id="SFLDG01152">
    <property type="entry name" value="Main.3:_Omega-_and_Tau-like"/>
    <property type="match status" value="1"/>
</dbReference>
<feature type="domain" description="GST N-terminal" evidence="6">
    <location>
        <begin position="1"/>
        <end position="36"/>
    </location>
</feature>
<dbReference type="GO" id="GO:0009407">
    <property type="term" value="P:toxin catabolic process"/>
    <property type="evidence" value="ECO:0007669"/>
    <property type="project" value="UniProtKB-ARBA"/>
</dbReference>
<evidence type="ECO:0000256" key="3">
    <source>
        <dbReference type="ARBA" id="ARBA00025743"/>
    </source>
</evidence>
<comment type="function">
    <text evidence="5">Is involved in the conjugation of reduced glutathione to a wide number of exogenous and endogenous hydrophobic electrophiles.</text>
</comment>
<organism evidence="8 11">
    <name type="scientific">Punica granatum</name>
    <name type="common">Pomegranate</name>
    <dbReference type="NCBI Taxonomy" id="22663"/>
    <lineage>
        <taxon>Eukaryota</taxon>
        <taxon>Viridiplantae</taxon>
        <taxon>Streptophyta</taxon>
        <taxon>Embryophyta</taxon>
        <taxon>Tracheophyta</taxon>
        <taxon>Spermatophyta</taxon>
        <taxon>Magnoliopsida</taxon>
        <taxon>eudicotyledons</taxon>
        <taxon>Gunneridae</taxon>
        <taxon>Pentapetalae</taxon>
        <taxon>rosids</taxon>
        <taxon>malvids</taxon>
        <taxon>Myrtales</taxon>
        <taxon>Lythraceae</taxon>
        <taxon>Punica</taxon>
    </lineage>
</organism>
<dbReference type="Gene3D" id="1.20.1050.10">
    <property type="match status" value="1"/>
</dbReference>
<evidence type="ECO:0000313" key="8">
    <source>
        <dbReference type="EMBL" id="OWM68747.1"/>
    </source>
</evidence>
<reference evidence="8" key="2">
    <citation type="submission" date="2017-06" db="EMBL/GenBank/DDBJ databases">
        <title>The pomegranate genome and the genomics of punicalagin biosynthesis.</title>
        <authorList>
            <person name="Xu C."/>
        </authorList>
    </citation>
    <scope>NUCLEOTIDE SEQUENCE [LARGE SCALE GENOMIC DNA]</scope>
    <source>
        <tissue evidence="8">Fresh leaf</tissue>
    </source>
</reference>
<dbReference type="EC" id="2.5.1.18" evidence="5"/>
<dbReference type="STRING" id="22663.A0A218W787"/>
<dbReference type="GO" id="GO:0006749">
    <property type="term" value="P:glutathione metabolic process"/>
    <property type="evidence" value="ECO:0007669"/>
    <property type="project" value="InterPro"/>
</dbReference>
<dbReference type="PROSITE" id="PS50404">
    <property type="entry name" value="GST_NTER"/>
    <property type="match status" value="1"/>
</dbReference>
<accession>A0A218W787</accession>
<name>A0A218W787_PUNGR</name>
<dbReference type="PANTHER" id="PTHR11260">
    <property type="entry name" value="GLUTATHIONE S-TRANSFERASE, GST, SUPERFAMILY, GST DOMAIN CONTAINING"/>
    <property type="match status" value="1"/>
</dbReference>
<dbReference type="SFLD" id="SFLDG00358">
    <property type="entry name" value="Main_(cytGST)"/>
    <property type="match status" value="1"/>
</dbReference>
<comment type="catalytic activity">
    <reaction evidence="4 5">
        <text>RX + glutathione = an S-substituted glutathione + a halide anion + H(+)</text>
        <dbReference type="Rhea" id="RHEA:16437"/>
        <dbReference type="ChEBI" id="CHEBI:15378"/>
        <dbReference type="ChEBI" id="CHEBI:16042"/>
        <dbReference type="ChEBI" id="CHEBI:17792"/>
        <dbReference type="ChEBI" id="CHEBI:57925"/>
        <dbReference type="ChEBI" id="CHEBI:90779"/>
        <dbReference type="EC" id="2.5.1.18"/>
    </reaction>
</comment>
<sequence length="174" mass="19945">MNPVHKKIPVLIHDGKPVCELLIAIEYIDEVWPHKSPLLSSDPCERARARFWAGYVDKKVYDLGKKVWSTKGEVQGRRKEEFMDCLKLLKGELGDKPYFGGEALGIVDIALVPYYTWFSSYEIFGEFSIEAECAKLISWARRCLEHNQSFSKCLADPTSVYQKVIKLGKWLGIE</sequence>
<evidence type="ECO:0000256" key="5">
    <source>
        <dbReference type="RuleBase" id="RU369102"/>
    </source>
</evidence>
<dbReference type="CDD" id="cd03185">
    <property type="entry name" value="GST_C_Tau"/>
    <property type="match status" value="1"/>
</dbReference>
<evidence type="ECO:0000313" key="9">
    <source>
        <dbReference type="EMBL" id="OWM81037.1"/>
    </source>
</evidence>
<keyword evidence="5" id="KW-0963">Cytoplasm</keyword>
<evidence type="ECO:0000313" key="12">
    <source>
        <dbReference type="Proteomes" id="UP000233551"/>
    </source>
</evidence>
<comment type="caution">
    <text evidence="8">The sequence shown here is derived from an EMBL/GenBank/DDBJ whole genome shotgun (WGS) entry which is preliminary data.</text>
</comment>
<proteinExistence type="inferred from homology"/>
<gene>
    <name evidence="9" type="ORF">CDL15_Pgr007068</name>
    <name evidence="8" type="ORF">CDL15_Pgr024934</name>
    <name evidence="10" type="ORF">CRG98_031945</name>
</gene>
<dbReference type="Pfam" id="PF13410">
    <property type="entry name" value="GST_C_2"/>
    <property type="match status" value="1"/>
</dbReference>
<dbReference type="SUPFAM" id="SSF47616">
    <property type="entry name" value="GST C-terminal domain-like"/>
    <property type="match status" value="1"/>
</dbReference>
<feature type="domain" description="GST C-terminal" evidence="7">
    <location>
        <begin position="42"/>
        <end position="167"/>
    </location>
</feature>
<dbReference type="PROSITE" id="PS50405">
    <property type="entry name" value="GST_CTER"/>
    <property type="match status" value="1"/>
</dbReference>
<evidence type="ECO:0000256" key="4">
    <source>
        <dbReference type="ARBA" id="ARBA00047960"/>
    </source>
</evidence>
<reference evidence="10 12" key="3">
    <citation type="submission" date="2017-11" db="EMBL/GenBank/DDBJ databases">
        <title>De-novo sequencing of pomegranate (Punica granatum L.) genome.</title>
        <authorList>
            <person name="Akparov Z."/>
            <person name="Amiraslanov A."/>
            <person name="Hajiyeva S."/>
            <person name="Abbasov M."/>
            <person name="Kaur K."/>
            <person name="Hamwieh A."/>
            <person name="Solovyev V."/>
            <person name="Salamov A."/>
            <person name="Braich B."/>
            <person name="Kosarev P."/>
            <person name="Mahmoud A."/>
            <person name="Hajiyev E."/>
            <person name="Babayeva S."/>
            <person name="Izzatullayeva V."/>
            <person name="Mammadov A."/>
            <person name="Mammadov A."/>
            <person name="Sharifova S."/>
            <person name="Ojaghi J."/>
            <person name="Eynullazada K."/>
            <person name="Bayramov B."/>
            <person name="Abdulazimova A."/>
            <person name="Shahmuradov I."/>
        </authorList>
    </citation>
    <scope>NUCLEOTIDE SEQUENCE [LARGE SCALE GENOMIC DNA]</scope>
    <source>
        <strain evidence="10">AG2017</strain>
        <strain evidence="12">cv. AG2017</strain>
        <tissue evidence="10">Leaf</tissue>
    </source>
</reference>
<reference evidence="11" key="1">
    <citation type="journal article" date="2017" name="Plant J.">
        <title>The pomegranate (Punica granatum L.) genome and the genomics of punicalagin biosynthesis.</title>
        <authorList>
            <person name="Qin G."/>
            <person name="Xu C."/>
            <person name="Ming R."/>
            <person name="Tang H."/>
            <person name="Guyot R."/>
            <person name="Kramer E.M."/>
            <person name="Hu Y."/>
            <person name="Yi X."/>
            <person name="Qi Y."/>
            <person name="Xu X."/>
            <person name="Gao Z."/>
            <person name="Pan H."/>
            <person name="Jian J."/>
            <person name="Tian Y."/>
            <person name="Yue Z."/>
            <person name="Xu Y."/>
        </authorList>
    </citation>
    <scope>NUCLEOTIDE SEQUENCE [LARGE SCALE GENOMIC DNA]</scope>
    <source>
        <strain evidence="11">cv. Dabenzi</strain>
    </source>
</reference>
<evidence type="ECO:0000259" key="6">
    <source>
        <dbReference type="PROSITE" id="PS50404"/>
    </source>
</evidence>
<dbReference type="SUPFAM" id="SSF52833">
    <property type="entry name" value="Thioredoxin-like"/>
    <property type="match status" value="1"/>
</dbReference>
<dbReference type="InterPro" id="IPR036282">
    <property type="entry name" value="Glutathione-S-Trfase_C_sf"/>
</dbReference>
<keyword evidence="2 5" id="KW-0808">Transferase</keyword>
<dbReference type="Gene3D" id="3.40.30.10">
    <property type="entry name" value="Glutaredoxin"/>
    <property type="match status" value="1"/>
</dbReference>
<dbReference type="InterPro" id="IPR045073">
    <property type="entry name" value="Omega/Tau-like"/>
</dbReference>
<dbReference type="EMBL" id="MTKT01004939">
    <property type="protein sequence ID" value="OWM68747.1"/>
    <property type="molecule type" value="Genomic_DNA"/>
</dbReference>
<keyword evidence="12" id="KW-1185">Reference proteome</keyword>
<dbReference type="PANTHER" id="PTHR11260:SF781">
    <property type="entry name" value="GLUTATHIONE S-TRANSFERASE U19"/>
    <property type="match status" value="1"/>
</dbReference>
<dbReference type="AlphaFoldDB" id="A0A218W787"/>
<dbReference type="InterPro" id="IPR036249">
    <property type="entry name" value="Thioredoxin-like_sf"/>
</dbReference>
<dbReference type="SFLD" id="SFLDS00019">
    <property type="entry name" value="Glutathione_Transferase_(cytos"/>
    <property type="match status" value="1"/>
</dbReference>
<keyword evidence="1" id="KW-0216">Detoxification</keyword>
<dbReference type="Proteomes" id="UP000197138">
    <property type="component" value="Unassembled WGS sequence"/>
</dbReference>
<dbReference type="Proteomes" id="UP000233551">
    <property type="component" value="Unassembled WGS sequence"/>
</dbReference>
<comment type="subcellular location">
    <subcellularLocation>
        <location evidence="5">Cytoplasm</location>
        <location evidence="5">Cytosol</location>
    </subcellularLocation>
</comment>
<dbReference type="InterPro" id="IPR040079">
    <property type="entry name" value="Glutathione_S-Trfase"/>
</dbReference>
<dbReference type="GO" id="GO:0005829">
    <property type="term" value="C:cytosol"/>
    <property type="evidence" value="ECO:0007669"/>
    <property type="project" value="UniProtKB-SubCell"/>
</dbReference>
<dbReference type="InterPro" id="IPR010987">
    <property type="entry name" value="Glutathione-S-Trfase_C-like"/>
</dbReference>
<evidence type="ECO:0000259" key="7">
    <source>
        <dbReference type="PROSITE" id="PS50405"/>
    </source>
</evidence>
<evidence type="ECO:0000256" key="1">
    <source>
        <dbReference type="ARBA" id="ARBA00022575"/>
    </source>
</evidence>
<dbReference type="FunFam" id="1.20.1050.10:FF:000018">
    <property type="entry name" value="Glutathione S-transferase U20"/>
    <property type="match status" value="1"/>
</dbReference>
<evidence type="ECO:0000313" key="11">
    <source>
        <dbReference type="Proteomes" id="UP000197138"/>
    </source>
</evidence>
<protein>
    <recommendedName>
        <fullName evidence="5">Glutathione S-transferase</fullName>
        <ecNumber evidence="5">2.5.1.18</ecNumber>
    </recommendedName>
</protein>
<comment type="similarity">
    <text evidence="3">Belongs to the GST superfamily. Tau family.</text>
</comment>
<dbReference type="EMBL" id="MTKT01002214">
    <property type="protein sequence ID" value="OWM81037.1"/>
    <property type="molecule type" value="Genomic_DNA"/>
</dbReference>
<evidence type="ECO:0000256" key="2">
    <source>
        <dbReference type="ARBA" id="ARBA00022679"/>
    </source>
</evidence>
<dbReference type="GO" id="GO:0004364">
    <property type="term" value="F:glutathione transferase activity"/>
    <property type="evidence" value="ECO:0007669"/>
    <property type="project" value="UniProtKB-UniRule"/>
</dbReference>